<dbReference type="FunCoup" id="A0A4W6D777">
    <property type="interactions" value="37"/>
</dbReference>
<accession>A0A4W6D777</accession>
<organism evidence="5 6">
    <name type="scientific">Lates calcarifer</name>
    <name type="common">Barramundi</name>
    <name type="synonym">Holocentrus calcarifer</name>
    <dbReference type="NCBI Taxonomy" id="8187"/>
    <lineage>
        <taxon>Eukaryota</taxon>
        <taxon>Metazoa</taxon>
        <taxon>Chordata</taxon>
        <taxon>Craniata</taxon>
        <taxon>Vertebrata</taxon>
        <taxon>Euteleostomi</taxon>
        <taxon>Actinopterygii</taxon>
        <taxon>Neopterygii</taxon>
        <taxon>Teleostei</taxon>
        <taxon>Neoteleostei</taxon>
        <taxon>Acanthomorphata</taxon>
        <taxon>Carangaria</taxon>
        <taxon>Carangaria incertae sedis</taxon>
        <taxon>Centropomidae</taxon>
        <taxon>Lates</taxon>
    </lineage>
</organism>
<name>A0A4W6D777_LATCA</name>
<dbReference type="InterPro" id="IPR036179">
    <property type="entry name" value="Ig-like_dom_sf"/>
</dbReference>
<protein>
    <recommendedName>
        <fullName evidence="4">Ig-like domain-containing protein</fullName>
    </recommendedName>
</protein>
<dbReference type="SUPFAM" id="SSF48726">
    <property type="entry name" value="Immunoglobulin"/>
    <property type="match status" value="2"/>
</dbReference>
<reference evidence="5" key="2">
    <citation type="submission" date="2025-08" db="UniProtKB">
        <authorList>
            <consortium name="Ensembl"/>
        </authorList>
    </citation>
    <scope>IDENTIFICATION</scope>
</reference>
<dbReference type="PROSITE" id="PS50835">
    <property type="entry name" value="IG_LIKE"/>
    <property type="match status" value="1"/>
</dbReference>
<keyword evidence="1 3" id="KW-0732">Signal</keyword>
<feature type="signal peptide" evidence="3">
    <location>
        <begin position="1"/>
        <end position="19"/>
    </location>
</feature>
<evidence type="ECO:0000259" key="4">
    <source>
        <dbReference type="PROSITE" id="PS50835"/>
    </source>
</evidence>
<dbReference type="GeneTree" id="ENSGT00440000036191"/>
<dbReference type="InterPro" id="IPR003599">
    <property type="entry name" value="Ig_sub"/>
</dbReference>
<evidence type="ECO:0000256" key="1">
    <source>
        <dbReference type="ARBA" id="ARBA00022729"/>
    </source>
</evidence>
<reference evidence="6" key="1">
    <citation type="submission" date="2015-09" db="EMBL/GenBank/DDBJ databases">
        <authorList>
            <person name="Sai Rama Sridatta P."/>
        </authorList>
    </citation>
    <scope>NUCLEOTIDE SEQUENCE [LARGE SCALE GENOMIC DNA]</scope>
</reference>
<dbReference type="Pfam" id="PF13895">
    <property type="entry name" value="Ig_2"/>
    <property type="match status" value="2"/>
</dbReference>
<reference evidence="5" key="3">
    <citation type="submission" date="2025-09" db="UniProtKB">
        <authorList>
            <consortium name="Ensembl"/>
        </authorList>
    </citation>
    <scope>IDENTIFICATION</scope>
</reference>
<evidence type="ECO:0000256" key="3">
    <source>
        <dbReference type="SAM" id="SignalP"/>
    </source>
</evidence>
<dbReference type="Ensembl" id="ENSLCAT00010021416.1">
    <property type="protein sequence ID" value="ENSLCAP00010020959.1"/>
    <property type="gene ID" value="ENSLCAG00010009889.1"/>
</dbReference>
<dbReference type="Gene3D" id="2.60.40.10">
    <property type="entry name" value="Immunoglobulins"/>
    <property type="match status" value="2"/>
</dbReference>
<feature type="domain" description="Ig-like" evidence="4">
    <location>
        <begin position="23"/>
        <end position="97"/>
    </location>
</feature>
<dbReference type="PANTHER" id="PTHR11481:SF64">
    <property type="entry name" value="FC RECEPTOR-LIKE PROTEIN 4"/>
    <property type="match status" value="1"/>
</dbReference>
<dbReference type="Proteomes" id="UP000314980">
    <property type="component" value="Unassembled WGS sequence"/>
</dbReference>
<evidence type="ECO:0000256" key="2">
    <source>
        <dbReference type="ARBA" id="ARBA00023157"/>
    </source>
</evidence>
<evidence type="ECO:0000313" key="5">
    <source>
        <dbReference type="Ensembl" id="ENSLCAP00010020959.1"/>
    </source>
</evidence>
<dbReference type="GO" id="GO:0007166">
    <property type="term" value="P:cell surface receptor signaling pathway"/>
    <property type="evidence" value="ECO:0007669"/>
    <property type="project" value="TreeGrafter"/>
</dbReference>
<dbReference type="InterPro" id="IPR007110">
    <property type="entry name" value="Ig-like_dom"/>
</dbReference>
<sequence length="289" mass="32568">MSGGKQLPFLAVFVLLVRCQQKPTVTMTPELKTIFSGDLFYLGCNSKTSGSSVKWYFNDSEQHQTKEIFEIAVASPKHSGSYQCETNGQKSDTFSISVIEHGPSASLTIKTGHPVMPKGGAVILQLYHEDGLDGWLCWVYRREKKQRKSIRFKSLDTPTDFTFQTLLTDPMSIFWCTNKTQQEKRSNQVTVRISDQDIFLEMYPLPAVVGEPLTLRCLVWGTDRISKAVFYKGDTVIADGKAFTHKIKDVTESTEGKYKCDATYTHVARTAGPDYHKFSDVQDVFVQGM</sequence>
<dbReference type="GO" id="GO:0009897">
    <property type="term" value="C:external side of plasma membrane"/>
    <property type="evidence" value="ECO:0007669"/>
    <property type="project" value="TreeGrafter"/>
</dbReference>
<keyword evidence="2" id="KW-1015">Disulfide bond</keyword>
<dbReference type="GO" id="GO:0006955">
    <property type="term" value="P:immune response"/>
    <property type="evidence" value="ECO:0007669"/>
    <property type="project" value="TreeGrafter"/>
</dbReference>
<feature type="chain" id="PRO_5021373356" description="Ig-like domain-containing protein" evidence="3">
    <location>
        <begin position="20"/>
        <end position="289"/>
    </location>
</feature>
<dbReference type="InterPro" id="IPR013783">
    <property type="entry name" value="Ig-like_fold"/>
</dbReference>
<dbReference type="GO" id="GO:0004888">
    <property type="term" value="F:transmembrane signaling receptor activity"/>
    <property type="evidence" value="ECO:0007669"/>
    <property type="project" value="TreeGrafter"/>
</dbReference>
<evidence type="ECO:0000313" key="6">
    <source>
        <dbReference type="Proteomes" id="UP000314980"/>
    </source>
</evidence>
<dbReference type="InParanoid" id="A0A4W6D777"/>
<dbReference type="SMART" id="SM00409">
    <property type="entry name" value="IG"/>
    <property type="match status" value="2"/>
</dbReference>
<keyword evidence="6" id="KW-1185">Reference proteome</keyword>
<dbReference type="PANTHER" id="PTHR11481">
    <property type="entry name" value="IMMUNOGLOBULIN FC RECEPTOR"/>
    <property type="match status" value="1"/>
</dbReference>
<dbReference type="AlphaFoldDB" id="A0A4W6D777"/>
<dbReference type="InterPro" id="IPR050488">
    <property type="entry name" value="Ig_Fc_receptor"/>
</dbReference>
<proteinExistence type="predicted"/>